<comment type="caution">
    <text evidence="2">The sequence shown here is derived from an EMBL/GenBank/DDBJ whole genome shotgun (WGS) entry which is preliminary data.</text>
</comment>
<sequence length="226" mass="25417">MNLSTTLPAWRRAYRLVSSAFPPISVFEDVLDPADLEMAYLLEGLTNDRLREQAGHLAHVAVEDRVSGPGSSPLMAAFTHIGAVSRFTNGQYGIYYCADSLQVAIAETRFHRERFLRATAEPSMEITLRAYVCRIVQPLHDIRQGHDHLHDPDPANYPVAQHFAAQLRKQQSWGLLYRSVRHPGGECAALLRPPAASIPQQGVHLRYVWDGKLQRIVNVFEIKQLA</sequence>
<name>A0ABY1BKZ0_9PSED</name>
<evidence type="ECO:0000313" key="3">
    <source>
        <dbReference type="Proteomes" id="UP000198512"/>
    </source>
</evidence>
<dbReference type="EMBL" id="FOFP01000014">
    <property type="protein sequence ID" value="SER07024.1"/>
    <property type="molecule type" value="Genomic_DNA"/>
</dbReference>
<dbReference type="SMART" id="SM00953">
    <property type="entry name" value="RES"/>
    <property type="match status" value="1"/>
</dbReference>
<gene>
    <name evidence="2" type="ORF">SAMN05216600_114107</name>
</gene>
<protein>
    <submittedName>
        <fullName evidence="2">RES domain-containing protein</fullName>
    </submittedName>
</protein>
<dbReference type="Pfam" id="PF08808">
    <property type="entry name" value="RES"/>
    <property type="match status" value="1"/>
</dbReference>
<accession>A0ABY1BKZ0</accession>
<dbReference type="InterPro" id="IPR014914">
    <property type="entry name" value="RES_dom"/>
</dbReference>
<evidence type="ECO:0000259" key="1">
    <source>
        <dbReference type="SMART" id="SM00953"/>
    </source>
</evidence>
<dbReference type="RefSeq" id="WP_170829051.1">
    <property type="nucleotide sequence ID" value="NZ_FOFP01000014.1"/>
</dbReference>
<dbReference type="Proteomes" id="UP000198512">
    <property type="component" value="Unassembled WGS sequence"/>
</dbReference>
<reference evidence="2 3" key="1">
    <citation type="submission" date="2016-10" db="EMBL/GenBank/DDBJ databases">
        <authorList>
            <person name="Varghese N."/>
            <person name="Submissions S."/>
        </authorList>
    </citation>
    <scope>NUCLEOTIDE SEQUENCE [LARGE SCALE GENOMIC DNA]</scope>
    <source>
        <strain evidence="2 3">CIP 109853</strain>
    </source>
</reference>
<organism evidence="2 3">
    <name type="scientific">Pseudomonas cuatrocienegasensis</name>
    <dbReference type="NCBI Taxonomy" id="543360"/>
    <lineage>
        <taxon>Bacteria</taxon>
        <taxon>Pseudomonadati</taxon>
        <taxon>Pseudomonadota</taxon>
        <taxon>Gammaproteobacteria</taxon>
        <taxon>Pseudomonadales</taxon>
        <taxon>Pseudomonadaceae</taxon>
        <taxon>Pseudomonas</taxon>
    </lineage>
</organism>
<keyword evidence="3" id="KW-1185">Reference proteome</keyword>
<proteinExistence type="predicted"/>
<feature type="domain" description="RES" evidence="1">
    <location>
        <begin position="77"/>
        <end position="202"/>
    </location>
</feature>
<evidence type="ECO:0000313" key="2">
    <source>
        <dbReference type="EMBL" id="SER07024.1"/>
    </source>
</evidence>